<dbReference type="KEGG" id="jag:GJA_2690"/>
<dbReference type="SUPFAM" id="SSF53335">
    <property type="entry name" value="S-adenosyl-L-methionine-dependent methyltransferases"/>
    <property type="match status" value="1"/>
</dbReference>
<evidence type="ECO:0000313" key="2">
    <source>
        <dbReference type="Proteomes" id="UP000027604"/>
    </source>
</evidence>
<dbReference type="Proteomes" id="UP000027604">
    <property type="component" value="Chromosome I"/>
</dbReference>
<keyword evidence="2" id="KW-1185">Reference proteome</keyword>
<dbReference type="Gene3D" id="3.40.50.150">
    <property type="entry name" value="Vaccinia Virus protein VP39"/>
    <property type="match status" value="1"/>
</dbReference>
<reference evidence="1 2" key="1">
    <citation type="journal article" date="2015" name="Genome Announc.">
        <title>Genome Sequence of Mushroom Soft-Rot Pathogen Janthinobacterium agaricidamnosum.</title>
        <authorList>
            <person name="Graupner K."/>
            <person name="Lackner G."/>
            <person name="Hertweck C."/>
        </authorList>
    </citation>
    <scope>NUCLEOTIDE SEQUENCE [LARGE SCALE GENOMIC DNA]</scope>
    <source>
        <strain evidence="2">NBRC 102515 / DSM 9628</strain>
    </source>
</reference>
<sequence length="475" mass="53787">MYSQSQIDPVVSFRNTQNETVRGTLVNLQKNSLVMEIYNPYSILQVSEVLNELTVRIGTKHAYVGKAVVISMVNTGLTAIVSVGLLDDWSELSNVVLLKGEIGKEASNFVDGWNERRLIRRDYQIVVNDLRAYLSEVARWVEQVDISDSLPKENGRLRADVFDELATPLMRRTQDYLRKLEYEAAQVDQEHAPAHRAFAQAALHPLIMRAPFVFRTFTKPLGYAGDYQMVNQLMDDPRQGPSTYFQIVNAVFLQAAVAIAHRNRIDILVDFLKQCADQARAAGRTFRILNVACGPAIEIQRFMQTYPDPGALSFELLDFSAETLDWTRDRLASIMESNGKPVQIDYVQDSVHNLLKRRNGALPEQAQNQAQDQNQDQAGSYDAVYCAGLFDYLSDKVCARLMTHFASRVRPGGRLFVTNVHSVNPSRFGMEHLLEWHLIYRDEAGIEALLPEQARQRKVYVDATGVNLFAEMSIH</sequence>
<accession>W0V612</accession>
<dbReference type="AlphaFoldDB" id="W0V612"/>
<dbReference type="OrthoDB" id="9811915at2"/>
<gene>
    <name evidence="1" type="primary">phcB</name>
    <name evidence="1" type="ORF">GJA_2690</name>
</gene>
<proteinExistence type="predicted"/>
<name>W0V612_9BURK</name>
<dbReference type="InterPro" id="IPR029063">
    <property type="entry name" value="SAM-dependent_MTases_sf"/>
</dbReference>
<dbReference type="RefSeq" id="WP_038492712.1">
    <property type="nucleotide sequence ID" value="NZ_BCTH01000040.1"/>
</dbReference>
<organism evidence="1 2">
    <name type="scientific">Janthinobacterium agaricidamnosum NBRC 102515 = DSM 9628</name>
    <dbReference type="NCBI Taxonomy" id="1349767"/>
    <lineage>
        <taxon>Bacteria</taxon>
        <taxon>Pseudomonadati</taxon>
        <taxon>Pseudomonadota</taxon>
        <taxon>Betaproteobacteria</taxon>
        <taxon>Burkholderiales</taxon>
        <taxon>Oxalobacteraceae</taxon>
        <taxon>Janthinobacterium</taxon>
    </lineage>
</organism>
<dbReference type="HOGENOM" id="CLU_045659_0_0_4"/>
<dbReference type="PATRIC" id="fig|1349767.4.peg.4416"/>
<dbReference type="EMBL" id="HG322949">
    <property type="protein sequence ID" value="CDG83321.1"/>
    <property type="molecule type" value="Genomic_DNA"/>
</dbReference>
<protein>
    <submittedName>
        <fullName evidence="1">Enzyme required for production of the extracellular factor</fullName>
    </submittedName>
</protein>
<evidence type="ECO:0000313" key="1">
    <source>
        <dbReference type="EMBL" id="CDG83321.1"/>
    </source>
</evidence>
<dbReference type="STRING" id="1349767.GJA_2690"/>
<dbReference type="eggNOG" id="COG0500">
    <property type="taxonomic scope" value="Bacteria"/>
</dbReference>